<dbReference type="SUPFAM" id="SSF57667">
    <property type="entry name" value="beta-beta-alpha zinc fingers"/>
    <property type="match status" value="2"/>
</dbReference>
<feature type="domain" description="C2H2-type" evidence="11">
    <location>
        <begin position="194"/>
        <end position="221"/>
    </location>
</feature>
<dbReference type="GO" id="GO:0000978">
    <property type="term" value="F:RNA polymerase II cis-regulatory region sequence-specific DNA binding"/>
    <property type="evidence" value="ECO:0007669"/>
    <property type="project" value="TreeGrafter"/>
</dbReference>
<proteinExistence type="inferred from homology"/>
<name>A0AA38RKD4_9PEZI</name>
<feature type="domain" description="C2H2-type" evidence="11">
    <location>
        <begin position="164"/>
        <end position="193"/>
    </location>
</feature>
<feature type="compositionally biased region" description="Polar residues" evidence="10">
    <location>
        <begin position="23"/>
        <end position="33"/>
    </location>
</feature>
<feature type="domain" description="C2H2-type" evidence="11">
    <location>
        <begin position="222"/>
        <end position="251"/>
    </location>
</feature>
<dbReference type="PANTHER" id="PTHR14003">
    <property type="entry name" value="TRANSCRIPTIONAL REPRESSOR PROTEIN YY"/>
    <property type="match status" value="1"/>
</dbReference>
<protein>
    <submittedName>
        <fullName evidence="12">Zinc finger protein with KRAB and SCAN domains 3</fullName>
    </submittedName>
</protein>
<evidence type="ECO:0000256" key="9">
    <source>
        <dbReference type="PROSITE-ProRule" id="PRU00042"/>
    </source>
</evidence>
<feature type="region of interest" description="Disordered" evidence="10">
    <location>
        <begin position="341"/>
        <end position="414"/>
    </location>
</feature>
<keyword evidence="8" id="KW-0539">Nucleus</keyword>
<keyword evidence="6" id="KW-0805">Transcription regulation</keyword>
<dbReference type="Pfam" id="PF00096">
    <property type="entry name" value="zf-C2H2"/>
    <property type="match status" value="4"/>
</dbReference>
<evidence type="ECO:0000313" key="12">
    <source>
        <dbReference type="EMBL" id="KAJ9151346.1"/>
    </source>
</evidence>
<dbReference type="GO" id="GO:0008270">
    <property type="term" value="F:zinc ion binding"/>
    <property type="evidence" value="ECO:0007669"/>
    <property type="project" value="UniProtKB-KW"/>
</dbReference>
<dbReference type="FunFam" id="3.30.160.60:FF:000464">
    <property type="entry name" value="Zinc finger and SCAN domain containing 25"/>
    <property type="match status" value="1"/>
</dbReference>
<evidence type="ECO:0000256" key="10">
    <source>
        <dbReference type="SAM" id="MobiDB-lite"/>
    </source>
</evidence>
<evidence type="ECO:0000256" key="1">
    <source>
        <dbReference type="ARBA" id="ARBA00006991"/>
    </source>
</evidence>
<dbReference type="EMBL" id="JANBVO010000006">
    <property type="protein sequence ID" value="KAJ9151346.1"/>
    <property type="molecule type" value="Genomic_DNA"/>
</dbReference>
<feature type="domain" description="C2H2-type" evidence="11">
    <location>
        <begin position="136"/>
        <end position="163"/>
    </location>
</feature>
<keyword evidence="7" id="KW-0804">Transcription</keyword>
<dbReference type="AlphaFoldDB" id="A0AA38RKD4"/>
<evidence type="ECO:0000313" key="13">
    <source>
        <dbReference type="Proteomes" id="UP001174694"/>
    </source>
</evidence>
<dbReference type="GO" id="GO:0005667">
    <property type="term" value="C:transcription regulator complex"/>
    <property type="evidence" value="ECO:0007669"/>
    <property type="project" value="TreeGrafter"/>
</dbReference>
<dbReference type="FunFam" id="3.30.160.60:FF:000125">
    <property type="entry name" value="Putative zinc finger protein 143"/>
    <property type="match status" value="1"/>
</dbReference>
<dbReference type="InterPro" id="IPR013087">
    <property type="entry name" value="Znf_C2H2_type"/>
</dbReference>
<evidence type="ECO:0000256" key="2">
    <source>
        <dbReference type="ARBA" id="ARBA00022723"/>
    </source>
</evidence>
<keyword evidence="5" id="KW-0862">Zinc</keyword>
<feature type="compositionally biased region" description="Basic and acidic residues" evidence="10">
    <location>
        <begin position="55"/>
        <end position="67"/>
    </location>
</feature>
<feature type="region of interest" description="Disordered" evidence="10">
    <location>
        <begin position="431"/>
        <end position="464"/>
    </location>
</feature>
<organism evidence="12 13">
    <name type="scientific">Pleurostoma richardsiae</name>
    <dbReference type="NCBI Taxonomy" id="41990"/>
    <lineage>
        <taxon>Eukaryota</taxon>
        <taxon>Fungi</taxon>
        <taxon>Dikarya</taxon>
        <taxon>Ascomycota</taxon>
        <taxon>Pezizomycotina</taxon>
        <taxon>Sordariomycetes</taxon>
        <taxon>Sordariomycetidae</taxon>
        <taxon>Calosphaeriales</taxon>
        <taxon>Pleurostomataceae</taxon>
        <taxon>Pleurostoma</taxon>
    </lineage>
</organism>
<evidence type="ECO:0000256" key="6">
    <source>
        <dbReference type="ARBA" id="ARBA00023015"/>
    </source>
</evidence>
<evidence type="ECO:0000256" key="7">
    <source>
        <dbReference type="ARBA" id="ARBA00023163"/>
    </source>
</evidence>
<keyword evidence="13" id="KW-1185">Reference proteome</keyword>
<feature type="region of interest" description="Disordered" evidence="10">
    <location>
        <begin position="261"/>
        <end position="309"/>
    </location>
</feature>
<feature type="compositionally biased region" description="Polar residues" evidence="10">
    <location>
        <begin position="342"/>
        <end position="361"/>
    </location>
</feature>
<dbReference type="SMART" id="SM00355">
    <property type="entry name" value="ZnF_C2H2"/>
    <property type="match status" value="4"/>
</dbReference>
<sequence length="464" mass="49485">MKSPAPGEVMGITNMLNQKGGPSASTQTPQGSNPEQQQPIPQQQSMPQLPQLPIERADSPHGSEHSRYSASAMNGLMNGRSYPSPGSMHAPMSVPEAPMPHAQFFPGLPPDLAQGQMQPAQYRAADVQPPPPPKAYPCSTCGKGFARRSDLARHERIHTGVRPHVCDYPNCGKQFIQRSALTVHMRVHTGEKPHMCERCGKPFSDSSSLARHRRIHSGKRPYKCPYADCQKTFTRRTTLTRHQNHHSGTVEDAARATAEALARGASNTVAARAASARPVKPEGDQIPSHVSNHPSPLTTPSPAQRTMSMSPNAEMAGSALQHQYLANSSLPVHLRNDLHVGSPTSTVSSGYNSGIRPTSHPTGYGPPQTLEPSIEHSQGPGSAGGSPHMGSVGWASPSHVASPSQSNNGNGYVYPDPEVYPSSAALTGQMLWNSASGPRRTGSAEPPSGPYDIKTRAGELWTGA</sequence>
<dbReference type="PANTHER" id="PTHR14003:SF20">
    <property type="entry name" value="FINGER DOMAIN PROTEIN, PUTATIVE (AFU_ORTHOLOGUE AFUA_4G10380)-RELATED"/>
    <property type="match status" value="1"/>
</dbReference>
<dbReference type="InterPro" id="IPR036236">
    <property type="entry name" value="Znf_C2H2_sf"/>
</dbReference>
<dbReference type="FunFam" id="3.30.160.60:FF:000690">
    <property type="entry name" value="Zinc finger protein 354C"/>
    <property type="match status" value="1"/>
</dbReference>
<evidence type="ECO:0000256" key="5">
    <source>
        <dbReference type="ARBA" id="ARBA00022833"/>
    </source>
</evidence>
<keyword evidence="4 9" id="KW-0863">Zinc-finger</keyword>
<feature type="region of interest" description="Disordered" evidence="10">
    <location>
        <begin position="1"/>
        <end position="95"/>
    </location>
</feature>
<dbReference type="Proteomes" id="UP001174694">
    <property type="component" value="Unassembled WGS sequence"/>
</dbReference>
<feature type="compositionally biased region" description="Low complexity" evidence="10">
    <location>
        <begin position="261"/>
        <end position="277"/>
    </location>
</feature>
<gene>
    <name evidence="12" type="ORF">NKR23_g3061</name>
</gene>
<keyword evidence="2" id="KW-0479">Metal-binding</keyword>
<evidence type="ECO:0000256" key="3">
    <source>
        <dbReference type="ARBA" id="ARBA00022737"/>
    </source>
</evidence>
<evidence type="ECO:0000259" key="11">
    <source>
        <dbReference type="PROSITE" id="PS50157"/>
    </source>
</evidence>
<dbReference type="GO" id="GO:0000981">
    <property type="term" value="F:DNA-binding transcription factor activity, RNA polymerase II-specific"/>
    <property type="evidence" value="ECO:0007669"/>
    <property type="project" value="UniProtKB-ARBA"/>
</dbReference>
<dbReference type="Gene3D" id="3.30.160.60">
    <property type="entry name" value="Classic Zinc Finger"/>
    <property type="match status" value="4"/>
</dbReference>
<feature type="compositionally biased region" description="Polar residues" evidence="10">
    <location>
        <begin position="288"/>
        <end position="309"/>
    </location>
</feature>
<dbReference type="PROSITE" id="PS50157">
    <property type="entry name" value="ZINC_FINGER_C2H2_2"/>
    <property type="match status" value="4"/>
</dbReference>
<comment type="caution">
    <text evidence="12">The sequence shown here is derived from an EMBL/GenBank/DDBJ whole genome shotgun (WGS) entry which is preliminary data.</text>
</comment>
<accession>A0AA38RKD4</accession>
<keyword evidence="3" id="KW-0677">Repeat</keyword>
<evidence type="ECO:0000256" key="8">
    <source>
        <dbReference type="ARBA" id="ARBA00023242"/>
    </source>
</evidence>
<feature type="compositionally biased region" description="Low complexity" evidence="10">
    <location>
        <begin position="34"/>
        <end position="53"/>
    </location>
</feature>
<dbReference type="PROSITE" id="PS00028">
    <property type="entry name" value="ZINC_FINGER_C2H2_1"/>
    <property type="match status" value="4"/>
</dbReference>
<comment type="similarity">
    <text evidence="1">Belongs to the krueppel C2H2-type zinc-finger protein family.</text>
</comment>
<feature type="compositionally biased region" description="Polar residues" evidence="10">
    <location>
        <begin position="399"/>
        <end position="410"/>
    </location>
</feature>
<dbReference type="GO" id="GO:0000785">
    <property type="term" value="C:chromatin"/>
    <property type="evidence" value="ECO:0007669"/>
    <property type="project" value="TreeGrafter"/>
</dbReference>
<evidence type="ECO:0000256" key="4">
    <source>
        <dbReference type="ARBA" id="ARBA00022771"/>
    </source>
</evidence>
<reference evidence="12" key="1">
    <citation type="submission" date="2022-07" db="EMBL/GenBank/DDBJ databases">
        <title>Fungi with potential for degradation of polypropylene.</title>
        <authorList>
            <person name="Gostincar C."/>
        </authorList>
    </citation>
    <scope>NUCLEOTIDE SEQUENCE</scope>
    <source>
        <strain evidence="12">EXF-13308</strain>
    </source>
</reference>